<evidence type="ECO:0000256" key="1">
    <source>
        <dbReference type="ARBA" id="ARBA00004141"/>
    </source>
</evidence>
<protein>
    <submittedName>
        <fullName evidence="11">Putative MFS glucose transporter</fullName>
    </submittedName>
</protein>
<name>A0A074XCK6_AURPU</name>
<accession>A0A074XCK6</accession>
<dbReference type="InterPro" id="IPR050360">
    <property type="entry name" value="MFS_Sugar_Transporters"/>
</dbReference>
<keyword evidence="12" id="KW-1185">Reference proteome</keyword>
<dbReference type="SMR" id="A0A074XCK6"/>
<dbReference type="PRINTS" id="PR00171">
    <property type="entry name" value="SUGRTRNSPORT"/>
</dbReference>
<keyword evidence="6 9" id="KW-0472">Membrane</keyword>
<dbReference type="HOGENOM" id="CLU_001265_30_12_1"/>
<evidence type="ECO:0000256" key="4">
    <source>
        <dbReference type="ARBA" id="ARBA00022692"/>
    </source>
</evidence>
<dbReference type="GO" id="GO:0016020">
    <property type="term" value="C:membrane"/>
    <property type="evidence" value="ECO:0007669"/>
    <property type="project" value="UniProtKB-SubCell"/>
</dbReference>
<feature type="region of interest" description="Disordered" evidence="8">
    <location>
        <begin position="509"/>
        <end position="536"/>
    </location>
</feature>
<evidence type="ECO:0000256" key="5">
    <source>
        <dbReference type="ARBA" id="ARBA00022989"/>
    </source>
</evidence>
<dbReference type="PANTHER" id="PTHR48022:SF7">
    <property type="entry name" value="MAJOR FACILITATOR SUPERFAMILY (MFS) PROFILE DOMAIN-CONTAINING PROTEIN-RELATED"/>
    <property type="match status" value="1"/>
</dbReference>
<dbReference type="RefSeq" id="XP_029757656.1">
    <property type="nucleotide sequence ID" value="XM_029909400.1"/>
</dbReference>
<proteinExistence type="inferred from homology"/>
<feature type="transmembrane region" description="Helical" evidence="9">
    <location>
        <begin position="419"/>
        <end position="438"/>
    </location>
</feature>
<feature type="transmembrane region" description="Helical" evidence="9">
    <location>
        <begin position="7"/>
        <end position="32"/>
    </location>
</feature>
<organism evidence="11 12">
    <name type="scientific">Aureobasidium pullulans EXF-150</name>
    <dbReference type="NCBI Taxonomy" id="1043002"/>
    <lineage>
        <taxon>Eukaryota</taxon>
        <taxon>Fungi</taxon>
        <taxon>Dikarya</taxon>
        <taxon>Ascomycota</taxon>
        <taxon>Pezizomycotina</taxon>
        <taxon>Dothideomycetes</taxon>
        <taxon>Dothideomycetidae</taxon>
        <taxon>Dothideales</taxon>
        <taxon>Saccotheciaceae</taxon>
        <taxon>Aureobasidium</taxon>
    </lineage>
</organism>
<evidence type="ECO:0000259" key="10">
    <source>
        <dbReference type="PROSITE" id="PS50850"/>
    </source>
</evidence>
<feature type="transmembrane region" description="Helical" evidence="9">
    <location>
        <begin position="310"/>
        <end position="327"/>
    </location>
</feature>
<evidence type="ECO:0000313" key="11">
    <source>
        <dbReference type="EMBL" id="KEQ81469.1"/>
    </source>
</evidence>
<dbReference type="EMBL" id="KL584991">
    <property type="protein sequence ID" value="KEQ81469.1"/>
    <property type="molecule type" value="Genomic_DNA"/>
</dbReference>
<keyword evidence="5 9" id="KW-1133">Transmembrane helix</keyword>
<dbReference type="InterPro" id="IPR020846">
    <property type="entry name" value="MFS_dom"/>
</dbReference>
<keyword evidence="3 7" id="KW-0813">Transport</keyword>
<feature type="transmembrane region" description="Helical" evidence="9">
    <location>
        <begin position="269"/>
        <end position="290"/>
    </location>
</feature>
<comment type="subcellular location">
    <subcellularLocation>
        <location evidence="1">Membrane</location>
        <topology evidence="1">Multi-pass membrane protein</topology>
    </subcellularLocation>
</comment>
<dbReference type="GeneID" id="40751706"/>
<dbReference type="NCBIfam" id="TIGR00879">
    <property type="entry name" value="SP"/>
    <property type="match status" value="1"/>
</dbReference>
<dbReference type="PROSITE" id="PS00217">
    <property type="entry name" value="SUGAR_TRANSPORT_2"/>
    <property type="match status" value="1"/>
</dbReference>
<feature type="transmembrane region" description="Helical" evidence="9">
    <location>
        <begin position="93"/>
        <end position="113"/>
    </location>
</feature>
<keyword evidence="11" id="KW-0762">Sugar transport</keyword>
<sequence>MYQTGNVYTIAAISIIGGGLFGFDISSMSAIIATQPYKCYFNQQGFNDVGECIGPKADVQGGITASMAGGSWLAALCSGYLSDRLGRKMAIQIGAVIWVIGCIIVCASQNIAMLIVGRVINGFCVGICSAQVPVYISEIAPPSKRGKLVGAQQWAITWGIMIMFYISYGCSFINGTGAFRAPWALQMIPAILLFFGMMILPESPRWLASKDRWEETRAVLALTHGHGDPESPFVVREFDEIREWIRIESEAKNASYLELIRPRMLNRTIIGVFMQIWSQLTGMNVMMYYITYVFQMAGLSGNNLLVSSSIQYVINVVMTVPGLLLVDRVGRRPLLLVGAAFMALWLFANAGILGAYGTNPGPGGVGGNTPEASTEVTGAASKAVIACSYLFVASYAPTWGPVSWIYPSEIFPNRVRGKATALATSANWAFNFALGYFVPPAFINIRWQVYIVFGVFCVAMWLHVFFCFPETAGKPLEEVTAMFEDPSGIRYIGTPAWKTSASTSITSRMERGQDLEKKLSEDEAPETHEVAPKATV</sequence>
<dbReference type="OrthoDB" id="4142200at2759"/>
<evidence type="ECO:0000256" key="9">
    <source>
        <dbReference type="SAM" id="Phobius"/>
    </source>
</evidence>
<dbReference type="InterPro" id="IPR003663">
    <property type="entry name" value="Sugar/inositol_transpt"/>
</dbReference>
<keyword evidence="4 9" id="KW-0812">Transmembrane</keyword>
<dbReference type="Gene3D" id="1.20.1250.20">
    <property type="entry name" value="MFS general substrate transporter like domains"/>
    <property type="match status" value="1"/>
</dbReference>
<dbReference type="Pfam" id="PF00083">
    <property type="entry name" value="Sugar_tr"/>
    <property type="match status" value="1"/>
</dbReference>
<feature type="domain" description="Major facilitator superfamily (MFS) profile" evidence="10">
    <location>
        <begin position="10"/>
        <end position="472"/>
    </location>
</feature>
<feature type="transmembrane region" description="Helical" evidence="9">
    <location>
        <begin position="119"/>
        <end position="136"/>
    </location>
</feature>
<dbReference type="GO" id="GO:0005351">
    <property type="term" value="F:carbohydrate:proton symporter activity"/>
    <property type="evidence" value="ECO:0007669"/>
    <property type="project" value="TreeGrafter"/>
</dbReference>
<evidence type="ECO:0000256" key="3">
    <source>
        <dbReference type="ARBA" id="ARBA00022448"/>
    </source>
</evidence>
<dbReference type="AlphaFoldDB" id="A0A074XCK6"/>
<dbReference type="PROSITE" id="PS00216">
    <property type="entry name" value="SUGAR_TRANSPORT_1"/>
    <property type="match status" value="2"/>
</dbReference>
<dbReference type="Proteomes" id="UP000030706">
    <property type="component" value="Unassembled WGS sequence"/>
</dbReference>
<dbReference type="PANTHER" id="PTHR48022">
    <property type="entry name" value="PLASTIDIC GLUCOSE TRANSPORTER 4"/>
    <property type="match status" value="1"/>
</dbReference>
<gene>
    <name evidence="11" type="ORF">M438DRAFT_399152</name>
</gene>
<feature type="transmembrane region" description="Helical" evidence="9">
    <location>
        <begin position="450"/>
        <end position="468"/>
    </location>
</feature>
<feature type="transmembrane region" description="Helical" evidence="9">
    <location>
        <begin position="376"/>
        <end position="398"/>
    </location>
</feature>
<evidence type="ECO:0000256" key="8">
    <source>
        <dbReference type="SAM" id="MobiDB-lite"/>
    </source>
</evidence>
<reference evidence="11 12" key="1">
    <citation type="journal article" date="2014" name="BMC Genomics">
        <title>Genome sequencing of four Aureobasidium pullulans varieties: biotechnological potential, stress tolerance, and description of new species.</title>
        <authorList>
            <person name="Gostin Ar C."/>
            <person name="Ohm R.A."/>
            <person name="Kogej T."/>
            <person name="Sonjak S."/>
            <person name="Turk M."/>
            <person name="Zajc J."/>
            <person name="Zalar P."/>
            <person name="Grube M."/>
            <person name="Sun H."/>
            <person name="Han J."/>
            <person name="Sharma A."/>
            <person name="Chiniquy J."/>
            <person name="Ngan C.Y."/>
            <person name="Lipzen A."/>
            <person name="Barry K."/>
            <person name="Grigoriev I.V."/>
            <person name="Gunde-Cimerman N."/>
        </authorList>
    </citation>
    <scope>NUCLEOTIDE SEQUENCE [LARGE SCALE GENOMIC DNA]</scope>
    <source>
        <strain evidence="11 12">EXF-150</strain>
    </source>
</reference>
<dbReference type="InterPro" id="IPR036259">
    <property type="entry name" value="MFS_trans_sf"/>
</dbReference>
<evidence type="ECO:0000313" key="12">
    <source>
        <dbReference type="Proteomes" id="UP000030706"/>
    </source>
</evidence>
<dbReference type="InterPro" id="IPR005829">
    <property type="entry name" value="Sugar_transporter_CS"/>
</dbReference>
<comment type="similarity">
    <text evidence="2 7">Belongs to the major facilitator superfamily. Sugar transporter (TC 2.A.1.1) family.</text>
</comment>
<dbReference type="SUPFAM" id="SSF103473">
    <property type="entry name" value="MFS general substrate transporter"/>
    <property type="match status" value="1"/>
</dbReference>
<evidence type="ECO:0000256" key="6">
    <source>
        <dbReference type="ARBA" id="ARBA00023136"/>
    </source>
</evidence>
<dbReference type="CDD" id="cd17356">
    <property type="entry name" value="MFS_HXT"/>
    <property type="match status" value="1"/>
</dbReference>
<evidence type="ECO:0000256" key="2">
    <source>
        <dbReference type="ARBA" id="ARBA00010992"/>
    </source>
</evidence>
<evidence type="ECO:0000256" key="7">
    <source>
        <dbReference type="RuleBase" id="RU003346"/>
    </source>
</evidence>
<feature type="transmembrane region" description="Helical" evidence="9">
    <location>
        <begin position="334"/>
        <end position="356"/>
    </location>
</feature>
<feature type="transmembrane region" description="Helical" evidence="9">
    <location>
        <begin position="180"/>
        <end position="200"/>
    </location>
</feature>
<feature type="transmembrane region" description="Helical" evidence="9">
    <location>
        <begin position="148"/>
        <end position="168"/>
    </location>
</feature>
<dbReference type="InterPro" id="IPR005828">
    <property type="entry name" value="MFS_sugar_transport-like"/>
</dbReference>
<dbReference type="FunFam" id="1.20.1250.20:FF:000026">
    <property type="entry name" value="MFS quinate transporter QutD"/>
    <property type="match status" value="1"/>
</dbReference>
<dbReference type="PROSITE" id="PS50850">
    <property type="entry name" value="MFS"/>
    <property type="match status" value="1"/>
</dbReference>